<gene>
    <name evidence="1" type="ORF">IFE08_11935</name>
</gene>
<dbReference type="Proteomes" id="UP000593915">
    <property type="component" value="Chromosome"/>
</dbReference>
<reference evidence="1 2" key="1">
    <citation type="submission" date="2020-09" db="EMBL/GenBank/DDBJ databases">
        <title>Characterization of Treponema spp. from bovine digital dermatitis in Korea.</title>
        <authorList>
            <person name="Espiritu H.M."/>
            <person name="Cho Y.I."/>
            <person name="Mamuad L."/>
        </authorList>
    </citation>
    <scope>NUCLEOTIDE SEQUENCE [LARGE SCALE GENOMIC DNA]</scope>
    <source>
        <strain evidence="1 2">KS1</strain>
    </source>
</reference>
<organism evidence="1 2">
    <name type="scientific">Treponema pedis</name>
    <dbReference type="NCBI Taxonomy" id="409322"/>
    <lineage>
        <taxon>Bacteria</taxon>
        <taxon>Pseudomonadati</taxon>
        <taxon>Spirochaetota</taxon>
        <taxon>Spirochaetia</taxon>
        <taxon>Spirochaetales</taxon>
        <taxon>Treponemataceae</taxon>
        <taxon>Treponema</taxon>
    </lineage>
</organism>
<accession>A0A7S6WNP0</accession>
<sequence>MFKKYFCFAVFTVILTLSAFTETLAIACFQNEEIDDKCRNVTGKFEDLLFEPFFESGFIVTSLPSADLEPQKEIKLGEIEKFFEEPSDYILICRMQYGKDLVFNKILDRKIPDWKTLKVSLVNFSTGKEIYTKIFDMTKFKEIDPEKKCETVSVQVAKEAIETINKDKRRNK</sequence>
<dbReference type="RefSeq" id="WP_020966557.1">
    <property type="nucleotide sequence ID" value="NZ_CP045670.1"/>
</dbReference>
<evidence type="ECO:0000313" key="2">
    <source>
        <dbReference type="Proteomes" id="UP000593915"/>
    </source>
</evidence>
<protein>
    <submittedName>
        <fullName evidence="1">Uncharacterized protein</fullName>
    </submittedName>
</protein>
<dbReference type="GeneID" id="301091190"/>
<dbReference type="EMBL" id="CP061839">
    <property type="protein sequence ID" value="QOW60503.1"/>
    <property type="molecule type" value="Genomic_DNA"/>
</dbReference>
<name>A0A7S6WNP0_9SPIR</name>
<evidence type="ECO:0000313" key="1">
    <source>
        <dbReference type="EMBL" id="QOW60503.1"/>
    </source>
</evidence>
<dbReference type="AlphaFoldDB" id="A0A7S6WNP0"/>
<proteinExistence type="predicted"/>